<sequence length="236" mass="25453">MARPQRRRSTARTSPNRHAKTSVAPRALAVLLLLVGAAGGGYLGIYRQHAAKVAAQESRYDVESDIAALDQSKLYDARAGLDPAVQAALDKAAAEAKDQAAKAKKANELAERAQAASRSENREPPDYGPIPSSCDDYTGNRAIGCAELLKKGFGLDQMPCLNKLWNKESNWRTTAENTSSGAYGIPQALPGSKMASEGDDWRTNPATQIKWGLGYIKGRYGTPCKAWDHSVATGWY</sequence>
<reference evidence="3" key="1">
    <citation type="journal article" date="2019" name="Int. J. Syst. Evol. Microbiol.">
        <title>The Global Catalogue of Microorganisms (GCM) 10K type strain sequencing project: providing services to taxonomists for standard genome sequencing and annotation.</title>
        <authorList>
            <consortium name="The Broad Institute Genomics Platform"/>
            <consortium name="The Broad Institute Genome Sequencing Center for Infectious Disease"/>
            <person name="Wu L."/>
            <person name="Ma J."/>
        </authorList>
    </citation>
    <scope>NUCLEOTIDE SEQUENCE [LARGE SCALE GENOMIC DNA]</scope>
    <source>
        <strain evidence="3">JCM 13250</strain>
    </source>
</reference>
<dbReference type="Proteomes" id="UP001500218">
    <property type="component" value="Unassembled WGS sequence"/>
</dbReference>
<feature type="region of interest" description="Disordered" evidence="1">
    <location>
        <begin position="1"/>
        <end position="21"/>
    </location>
</feature>
<keyword evidence="3" id="KW-1185">Reference proteome</keyword>
<feature type="region of interest" description="Disordered" evidence="1">
    <location>
        <begin position="103"/>
        <end position="133"/>
    </location>
</feature>
<dbReference type="EMBL" id="BAAALT010000013">
    <property type="protein sequence ID" value="GAA1787418.1"/>
    <property type="molecule type" value="Genomic_DNA"/>
</dbReference>
<evidence type="ECO:0000313" key="3">
    <source>
        <dbReference type="Proteomes" id="UP001500218"/>
    </source>
</evidence>
<comment type="caution">
    <text evidence="2">The sequence shown here is derived from an EMBL/GenBank/DDBJ whole genome shotgun (WGS) entry which is preliminary data.</text>
</comment>
<name>A0ABP4XPC6_9ACTN</name>
<accession>A0ABP4XPC6</accession>
<dbReference type="InterPro" id="IPR023346">
    <property type="entry name" value="Lysozyme-like_dom_sf"/>
</dbReference>
<feature type="compositionally biased region" description="Basic residues" evidence="1">
    <location>
        <begin position="1"/>
        <end position="20"/>
    </location>
</feature>
<evidence type="ECO:0008006" key="4">
    <source>
        <dbReference type="Google" id="ProtNLM"/>
    </source>
</evidence>
<evidence type="ECO:0000313" key="2">
    <source>
        <dbReference type="EMBL" id="GAA1787418.1"/>
    </source>
</evidence>
<organism evidence="2 3">
    <name type="scientific">Luedemannella flava</name>
    <dbReference type="NCBI Taxonomy" id="349316"/>
    <lineage>
        <taxon>Bacteria</taxon>
        <taxon>Bacillati</taxon>
        <taxon>Actinomycetota</taxon>
        <taxon>Actinomycetes</taxon>
        <taxon>Micromonosporales</taxon>
        <taxon>Micromonosporaceae</taxon>
        <taxon>Luedemannella</taxon>
    </lineage>
</organism>
<evidence type="ECO:0000256" key="1">
    <source>
        <dbReference type="SAM" id="MobiDB-lite"/>
    </source>
</evidence>
<proteinExistence type="predicted"/>
<gene>
    <name evidence="2" type="ORF">GCM10009682_06780</name>
</gene>
<dbReference type="SUPFAM" id="SSF53955">
    <property type="entry name" value="Lysozyme-like"/>
    <property type="match status" value="1"/>
</dbReference>
<protein>
    <recommendedName>
        <fullName evidence="4">Lytic transglycosylase domain-containing protein</fullName>
    </recommendedName>
</protein>